<organism evidence="3 4">
    <name type="scientific">Undibacterium nitidum</name>
    <dbReference type="NCBI Taxonomy" id="2762298"/>
    <lineage>
        <taxon>Bacteria</taxon>
        <taxon>Pseudomonadati</taxon>
        <taxon>Pseudomonadota</taxon>
        <taxon>Betaproteobacteria</taxon>
        <taxon>Burkholderiales</taxon>
        <taxon>Oxalobacteraceae</taxon>
        <taxon>Undibacterium</taxon>
    </lineage>
</organism>
<gene>
    <name evidence="3" type="ORF">H8K36_08065</name>
</gene>
<feature type="domain" description="GST N-terminal" evidence="1">
    <location>
        <begin position="1"/>
        <end position="80"/>
    </location>
</feature>
<dbReference type="InterPro" id="IPR036249">
    <property type="entry name" value="Thioredoxin-like_sf"/>
</dbReference>
<evidence type="ECO:0000313" key="4">
    <source>
        <dbReference type="Proteomes" id="UP000627446"/>
    </source>
</evidence>
<accession>A0A923HLP2</accession>
<name>A0A923HLP2_9BURK</name>
<reference evidence="3" key="1">
    <citation type="submission" date="2020-08" db="EMBL/GenBank/DDBJ databases">
        <title>Novel species isolated from subtropical streams in China.</title>
        <authorList>
            <person name="Lu H."/>
        </authorList>
    </citation>
    <scope>NUCLEOTIDE SEQUENCE</scope>
    <source>
        <strain evidence="3">LX22W</strain>
    </source>
</reference>
<dbReference type="AlphaFoldDB" id="A0A923HLP2"/>
<dbReference type="CDD" id="cd03188">
    <property type="entry name" value="GST_C_Beta"/>
    <property type="match status" value="1"/>
</dbReference>
<dbReference type="PROSITE" id="PS50405">
    <property type="entry name" value="GST_CTER"/>
    <property type="match status" value="1"/>
</dbReference>
<dbReference type="InterPro" id="IPR040079">
    <property type="entry name" value="Glutathione_S-Trfase"/>
</dbReference>
<sequence>MTQLYYSPGTASLAPHFILEELALTYELVLVDTSKQEHQQTPYLKLNPLGKIPLFVDGENSMTESAAICLHICDKNTRKTPDFFHPAITSASRAQLYKWLLYLSNTLQAELVTYFYPDRLLADPKLAEQVKQSAEQRVIPMFEYIDQHFASSGKPYLLGDKVSAADFFLFMLGRWSRGMSKPARDYPHLGEFMRRMFAKKSVQTVFAQEGIQAPYF</sequence>
<dbReference type="Gene3D" id="3.40.30.10">
    <property type="entry name" value="Glutaredoxin"/>
    <property type="match status" value="1"/>
</dbReference>
<dbReference type="InterPro" id="IPR004045">
    <property type="entry name" value="Glutathione_S-Trfase_N"/>
</dbReference>
<proteinExistence type="predicted"/>
<dbReference type="SFLD" id="SFLDS00019">
    <property type="entry name" value="Glutathione_Transferase_(cytos"/>
    <property type="match status" value="1"/>
</dbReference>
<keyword evidence="4" id="KW-1185">Reference proteome</keyword>
<dbReference type="Pfam" id="PF02798">
    <property type="entry name" value="GST_N"/>
    <property type="match status" value="1"/>
</dbReference>
<dbReference type="CDD" id="cd03057">
    <property type="entry name" value="GST_N_Beta"/>
    <property type="match status" value="1"/>
</dbReference>
<dbReference type="InterPro" id="IPR010987">
    <property type="entry name" value="Glutathione-S-Trfase_C-like"/>
</dbReference>
<dbReference type="Pfam" id="PF14497">
    <property type="entry name" value="GST_C_3"/>
    <property type="match status" value="1"/>
</dbReference>
<dbReference type="InterPro" id="IPR004046">
    <property type="entry name" value="GST_C"/>
</dbReference>
<dbReference type="SUPFAM" id="SSF47616">
    <property type="entry name" value="GST C-terminal domain-like"/>
    <property type="match status" value="1"/>
</dbReference>
<protein>
    <submittedName>
        <fullName evidence="3">Glutathione S-transferase</fullName>
    </submittedName>
</protein>
<dbReference type="PANTHER" id="PTHR44051">
    <property type="entry name" value="GLUTATHIONE S-TRANSFERASE-RELATED"/>
    <property type="match status" value="1"/>
</dbReference>
<evidence type="ECO:0000313" key="3">
    <source>
        <dbReference type="EMBL" id="MBC3881322.1"/>
    </source>
</evidence>
<dbReference type="EMBL" id="JACOFZ010000002">
    <property type="protein sequence ID" value="MBC3881322.1"/>
    <property type="molecule type" value="Genomic_DNA"/>
</dbReference>
<comment type="caution">
    <text evidence="3">The sequence shown here is derived from an EMBL/GenBank/DDBJ whole genome shotgun (WGS) entry which is preliminary data.</text>
</comment>
<evidence type="ECO:0000259" key="2">
    <source>
        <dbReference type="PROSITE" id="PS50405"/>
    </source>
</evidence>
<dbReference type="PANTHER" id="PTHR44051:SF8">
    <property type="entry name" value="GLUTATHIONE S-TRANSFERASE GSTA"/>
    <property type="match status" value="1"/>
</dbReference>
<dbReference type="PROSITE" id="PS50404">
    <property type="entry name" value="GST_NTER"/>
    <property type="match status" value="1"/>
</dbReference>
<dbReference type="RefSeq" id="WP_186916172.1">
    <property type="nucleotide sequence ID" value="NZ_JACOFZ010000002.1"/>
</dbReference>
<dbReference type="Proteomes" id="UP000627446">
    <property type="component" value="Unassembled WGS sequence"/>
</dbReference>
<evidence type="ECO:0000259" key="1">
    <source>
        <dbReference type="PROSITE" id="PS50404"/>
    </source>
</evidence>
<dbReference type="SFLD" id="SFLDG00358">
    <property type="entry name" value="Main_(cytGST)"/>
    <property type="match status" value="1"/>
</dbReference>
<dbReference type="Gene3D" id="1.20.1050.10">
    <property type="match status" value="1"/>
</dbReference>
<dbReference type="SFLD" id="SFLDG01150">
    <property type="entry name" value="Main.1:_Beta-like"/>
    <property type="match status" value="1"/>
</dbReference>
<dbReference type="SUPFAM" id="SSF52833">
    <property type="entry name" value="Thioredoxin-like"/>
    <property type="match status" value="1"/>
</dbReference>
<feature type="domain" description="GST C-terminal" evidence="2">
    <location>
        <begin position="89"/>
        <end position="215"/>
    </location>
</feature>
<dbReference type="InterPro" id="IPR036282">
    <property type="entry name" value="Glutathione-S-Trfase_C_sf"/>
</dbReference>